<name>A0A1G2C9L4_9BACT</name>
<evidence type="ECO:0000313" key="6">
    <source>
        <dbReference type="EMBL" id="OGY97350.1"/>
    </source>
</evidence>
<evidence type="ECO:0000259" key="5">
    <source>
        <dbReference type="PROSITE" id="PS50850"/>
    </source>
</evidence>
<feature type="transmembrane region" description="Helical" evidence="4">
    <location>
        <begin position="148"/>
        <end position="168"/>
    </location>
</feature>
<sequence length="370" mass="40946">MNTIAGIGTGLVGLFIPIYLLELGNSISVVIAWLLMHHLSLLLGAFLAVYFSNIIGLVRCWYIRIVLVAILFAGFILLPNYPAILFILAFISGMEAAFFWIPYNILTVRKTEEATIGSSLAFMSNVGSAVGIIVPGIAALLIVSYGYVVLFITASIFILISIVPVLSLRHEKTNFQFKLKEISSMVRQNRQFIVPEILDNLGQDAQVIWTLFLFITALTVLDIGTLGVLAGIVGMVVTHITGKLIDRWNKKSVVRFGAFATTIMWAASYVIAVSSPTPLMLYMVTVLRGFSLGIFASAYGAIMLNRARSADAQFLVLREVPTILGRVVLFIITLWLLSIDQFELAFLVVALLSMYFWFNNLDVLMKRSEN</sequence>
<feature type="transmembrane region" description="Helical" evidence="4">
    <location>
        <begin position="84"/>
        <end position="108"/>
    </location>
</feature>
<dbReference type="EMBL" id="MHKU01000001">
    <property type="protein sequence ID" value="OGY97350.1"/>
    <property type="molecule type" value="Genomic_DNA"/>
</dbReference>
<feature type="transmembrane region" description="Helical" evidence="4">
    <location>
        <begin position="120"/>
        <end position="142"/>
    </location>
</feature>
<dbReference type="SUPFAM" id="SSF103473">
    <property type="entry name" value="MFS general substrate transporter"/>
    <property type="match status" value="1"/>
</dbReference>
<dbReference type="InterPro" id="IPR052528">
    <property type="entry name" value="Sugar_transport-like"/>
</dbReference>
<keyword evidence="1 4" id="KW-0812">Transmembrane</keyword>
<accession>A0A1G2C9L4</accession>
<protein>
    <recommendedName>
        <fullName evidence="5">Major facilitator superfamily (MFS) profile domain-containing protein</fullName>
    </recommendedName>
</protein>
<evidence type="ECO:0000256" key="4">
    <source>
        <dbReference type="SAM" id="Phobius"/>
    </source>
</evidence>
<dbReference type="GO" id="GO:0022857">
    <property type="term" value="F:transmembrane transporter activity"/>
    <property type="evidence" value="ECO:0007669"/>
    <property type="project" value="InterPro"/>
</dbReference>
<dbReference type="Proteomes" id="UP000176648">
    <property type="component" value="Unassembled WGS sequence"/>
</dbReference>
<feature type="domain" description="Major facilitator superfamily (MFS) profile" evidence="5">
    <location>
        <begin position="139"/>
        <end position="370"/>
    </location>
</feature>
<proteinExistence type="predicted"/>
<feature type="transmembrane region" description="Helical" evidence="4">
    <location>
        <begin position="5"/>
        <end position="21"/>
    </location>
</feature>
<evidence type="ECO:0000313" key="7">
    <source>
        <dbReference type="Proteomes" id="UP000176648"/>
    </source>
</evidence>
<feature type="transmembrane region" description="Helical" evidence="4">
    <location>
        <begin position="314"/>
        <end position="336"/>
    </location>
</feature>
<evidence type="ECO:0000256" key="3">
    <source>
        <dbReference type="ARBA" id="ARBA00023136"/>
    </source>
</evidence>
<dbReference type="InterPro" id="IPR011701">
    <property type="entry name" value="MFS"/>
</dbReference>
<keyword evidence="3 4" id="KW-0472">Membrane</keyword>
<feature type="transmembrane region" description="Helical" evidence="4">
    <location>
        <begin position="279"/>
        <end position="302"/>
    </location>
</feature>
<feature type="transmembrane region" description="Helical" evidence="4">
    <location>
        <begin position="253"/>
        <end position="273"/>
    </location>
</feature>
<dbReference type="InterPro" id="IPR020846">
    <property type="entry name" value="MFS_dom"/>
</dbReference>
<gene>
    <name evidence="6" type="ORF">A2122_02935</name>
</gene>
<evidence type="ECO:0000256" key="2">
    <source>
        <dbReference type="ARBA" id="ARBA00022989"/>
    </source>
</evidence>
<feature type="transmembrane region" description="Helical" evidence="4">
    <location>
        <begin position="27"/>
        <end position="49"/>
    </location>
</feature>
<dbReference type="Pfam" id="PF07690">
    <property type="entry name" value="MFS_1"/>
    <property type="match status" value="1"/>
</dbReference>
<dbReference type="AlphaFoldDB" id="A0A1G2C9L4"/>
<feature type="transmembrane region" description="Helical" evidence="4">
    <location>
        <begin position="342"/>
        <end position="358"/>
    </location>
</feature>
<reference evidence="6 7" key="1">
    <citation type="journal article" date="2016" name="Nat. Commun.">
        <title>Thousands of microbial genomes shed light on interconnected biogeochemical processes in an aquifer system.</title>
        <authorList>
            <person name="Anantharaman K."/>
            <person name="Brown C.T."/>
            <person name="Hug L.A."/>
            <person name="Sharon I."/>
            <person name="Castelle C.J."/>
            <person name="Probst A.J."/>
            <person name="Thomas B.C."/>
            <person name="Singh A."/>
            <person name="Wilkins M.J."/>
            <person name="Karaoz U."/>
            <person name="Brodie E.L."/>
            <person name="Williams K.H."/>
            <person name="Hubbard S.S."/>
            <person name="Banfield J.F."/>
        </authorList>
    </citation>
    <scope>NUCLEOTIDE SEQUENCE [LARGE SCALE GENOMIC DNA]</scope>
</reference>
<dbReference type="PANTHER" id="PTHR23526">
    <property type="entry name" value="INTEGRAL MEMBRANE TRANSPORT PROTEIN-RELATED"/>
    <property type="match status" value="1"/>
</dbReference>
<dbReference type="InterPro" id="IPR036259">
    <property type="entry name" value="MFS_trans_sf"/>
</dbReference>
<comment type="caution">
    <text evidence="6">The sequence shown here is derived from an EMBL/GenBank/DDBJ whole genome shotgun (WGS) entry which is preliminary data.</text>
</comment>
<feature type="transmembrane region" description="Helical" evidence="4">
    <location>
        <begin position="61"/>
        <end position="78"/>
    </location>
</feature>
<dbReference type="STRING" id="1798644.A2122_02935"/>
<dbReference type="PANTHER" id="PTHR23526:SF2">
    <property type="entry name" value="MAJOR FACILITATOR SUPERFAMILY (MFS) PROFILE DOMAIN-CONTAINING PROTEIN"/>
    <property type="match status" value="1"/>
</dbReference>
<organism evidence="6 7">
    <name type="scientific">Candidatus Liptonbacteria bacterium GWB1_49_6</name>
    <dbReference type="NCBI Taxonomy" id="1798644"/>
    <lineage>
        <taxon>Bacteria</taxon>
        <taxon>Candidatus Liptoniibacteriota</taxon>
    </lineage>
</organism>
<dbReference type="Gene3D" id="1.20.1250.20">
    <property type="entry name" value="MFS general substrate transporter like domains"/>
    <property type="match status" value="2"/>
</dbReference>
<dbReference type="PROSITE" id="PS50850">
    <property type="entry name" value="MFS"/>
    <property type="match status" value="1"/>
</dbReference>
<keyword evidence="2 4" id="KW-1133">Transmembrane helix</keyword>
<evidence type="ECO:0000256" key="1">
    <source>
        <dbReference type="ARBA" id="ARBA00022692"/>
    </source>
</evidence>